<dbReference type="AlphaFoldDB" id="M4BR31"/>
<organism evidence="1 2">
    <name type="scientific">Hyaloperonospora arabidopsidis (strain Emoy2)</name>
    <name type="common">Downy mildew agent</name>
    <name type="synonym">Peronospora arabidopsidis</name>
    <dbReference type="NCBI Taxonomy" id="559515"/>
    <lineage>
        <taxon>Eukaryota</taxon>
        <taxon>Sar</taxon>
        <taxon>Stramenopiles</taxon>
        <taxon>Oomycota</taxon>
        <taxon>Peronosporomycetes</taxon>
        <taxon>Peronosporales</taxon>
        <taxon>Peronosporaceae</taxon>
        <taxon>Hyaloperonospora</taxon>
    </lineage>
</organism>
<dbReference type="EnsemblProtists" id="HpaT808870">
    <property type="protein sequence ID" value="HpaP808870"/>
    <property type="gene ID" value="HpaG808870"/>
</dbReference>
<evidence type="ECO:0008006" key="3">
    <source>
        <dbReference type="Google" id="ProtNLM"/>
    </source>
</evidence>
<proteinExistence type="predicted"/>
<name>M4BR31_HYAAE</name>
<dbReference type="HOGENOM" id="CLU_770408_0_0_1"/>
<keyword evidence="2" id="KW-1185">Reference proteome</keyword>
<dbReference type="VEuPathDB" id="FungiDB:HpaG808870"/>
<reference evidence="2" key="1">
    <citation type="journal article" date="2010" name="Science">
        <title>Signatures of adaptation to obligate biotrophy in the Hyaloperonospora arabidopsidis genome.</title>
        <authorList>
            <person name="Baxter L."/>
            <person name="Tripathy S."/>
            <person name="Ishaque N."/>
            <person name="Boot N."/>
            <person name="Cabral A."/>
            <person name="Kemen E."/>
            <person name="Thines M."/>
            <person name="Ah-Fong A."/>
            <person name="Anderson R."/>
            <person name="Badejoko W."/>
            <person name="Bittner-Eddy P."/>
            <person name="Boore J.L."/>
            <person name="Chibucos M.C."/>
            <person name="Coates M."/>
            <person name="Dehal P."/>
            <person name="Delehaunty K."/>
            <person name="Dong S."/>
            <person name="Downton P."/>
            <person name="Dumas B."/>
            <person name="Fabro G."/>
            <person name="Fronick C."/>
            <person name="Fuerstenberg S.I."/>
            <person name="Fulton L."/>
            <person name="Gaulin E."/>
            <person name="Govers F."/>
            <person name="Hughes L."/>
            <person name="Humphray S."/>
            <person name="Jiang R.H."/>
            <person name="Judelson H."/>
            <person name="Kamoun S."/>
            <person name="Kyung K."/>
            <person name="Meijer H."/>
            <person name="Minx P."/>
            <person name="Morris P."/>
            <person name="Nelson J."/>
            <person name="Phuntumart V."/>
            <person name="Qutob D."/>
            <person name="Rehmany A."/>
            <person name="Rougon-Cardoso A."/>
            <person name="Ryden P."/>
            <person name="Torto-Alalibo T."/>
            <person name="Studholme D."/>
            <person name="Wang Y."/>
            <person name="Win J."/>
            <person name="Wood J."/>
            <person name="Clifton S.W."/>
            <person name="Rogers J."/>
            <person name="Van den Ackerveken G."/>
            <person name="Jones J.D."/>
            <person name="McDowell J.M."/>
            <person name="Beynon J."/>
            <person name="Tyler B.M."/>
        </authorList>
    </citation>
    <scope>NUCLEOTIDE SEQUENCE [LARGE SCALE GENOMIC DNA]</scope>
    <source>
        <strain evidence="2">Emoy2</strain>
    </source>
</reference>
<sequence length="360" mass="40943">MITLMKTKLPSGVTEHFIKQKIGKDKSSAAFCQDILEMADDMKNLLDPLLIVFGGAAKLAPLLFYARMNPNIASKAEQLQKSMLTWWLDRRIPVDKVFEWLGLSTGFTYENLDVLAQYILQCNSEGHANIDVFTYLRGKFGDSELAMITLVKTKLPSGVTEHFIKQKIGKDKSSAAFCQDILEMADDMKNLLDPLLIVFGGAAKLAPLLFYARMNPNIASKAEQLQKSMLTWWLDRRIPVDKVFEWLGLSNLRSTGFTYENLVALDQYFVAYYVEYPLGKMDLLTYLRNNVGDGQLTLMVLKWEGVSEFAKNVGSDLVVRWRNETPKILPTDFLTKDMGEHEILAVEQYYRSAMAHNLLH</sequence>
<dbReference type="Proteomes" id="UP000011713">
    <property type="component" value="Unassembled WGS sequence"/>
</dbReference>
<reference evidence="1" key="2">
    <citation type="submission" date="2015-06" db="UniProtKB">
        <authorList>
            <consortium name="EnsemblProtists"/>
        </authorList>
    </citation>
    <scope>IDENTIFICATION</scope>
    <source>
        <strain evidence="1">Emoy2</strain>
    </source>
</reference>
<protein>
    <recommendedName>
        <fullName evidence="3">RxLR effector candidate protein</fullName>
    </recommendedName>
</protein>
<evidence type="ECO:0000313" key="1">
    <source>
        <dbReference type="EnsemblProtists" id="HpaP808870"/>
    </source>
</evidence>
<dbReference type="EMBL" id="JH598621">
    <property type="status" value="NOT_ANNOTATED_CDS"/>
    <property type="molecule type" value="Genomic_DNA"/>
</dbReference>
<accession>M4BR31</accession>
<evidence type="ECO:0000313" key="2">
    <source>
        <dbReference type="Proteomes" id="UP000011713"/>
    </source>
</evidence>
<dbReference type="InParanoid" id="M4BR31"/>